<dbReference type="RefSeq" id="WP_159372843.1">
    <property type="nucleotide sequence ID" value="NZ_VMSD01000002.1"/>
</dbReference>
<sequence>MITWAGRALATLGAAHALAATMLGHRYFGQWFSFELWAPDADVTALPPEIGAFWMGPASFGVPLMLLGFLITWMDRRGVTPPVLLAVGLIAWTLLCAVIFEPAPWLLATSASVQLLIGIRRPIPSRRVEAGH</sequence>
<keyword evidence="1" id="KW-0472">Membrane</keyword>
<name>A0ABQ6YQP0_9NOCA</name>
<dbReference type="Proteomes" id="UP000798951">
    <property type="component" value="Unassembled WGS sequence"/>
</dbReference>
<evidence type="ECO:0000256" key="1">
    <source>
        <dbReference type="SAM" id="Phobius"/>
    </source>
</evidence>
<evidence type="ECO:0000313" key="3">
    <source>
        <dbReference type="Proteomes" id="UP000798951"/>
    </source>
</evidence>
<keyword evidence="3" id="KW-1185">Reference proteome</keyword>
<dbReference type="Pfam" id="PF20064">
    <property type="entry name" value="DUF6463"/>
    <property type="match status" value="1"/>
</dbReference>
<reference evidence="2 3" key="1">
    <citation type="submission" date="2019-07" db="EMBL/GenBank/DDBJ databases">
        <title>Genomic Encyclopedia of Type Strains, Phase IV (KMG-IV): sequencing the most valuable type-strain genomes for metagenomic binning, comparative biology and taxonomic classification.</title>
        <authorList>
            <person name="Goeker M."/>
        </authorList>
    </citation>
    <scope>NUCLEOTIDE SEQUENCE [LARGE SCALE GENOMIC DNA]</scope>
    <source>
        <strain evidence="2 3">DSM 44831</strain>
    </source>
</reference>
<dbReference type="InterPro" id="IPR045590">
    <property type="entry name" value="DUF6463"/>
</dbReference>
<gene>
    <name evidence="2" type="ORF">FNL39_102275</name>
</gene>
<evidence type="ECO:0000313" key="2">
    <source>
        <dbReference type="EMBL" id="KAF0848128.1"/>
    </source>
</evidence>
<keyword evidence="1" id="KW-0812">Transmembrane</keyword>
<accession>A0ABQ6YQP0</accession>
<organism evidence="2 3">
    <name type="scientific">Nocardia caishijiensis</name>
    <dbReference type="NCBI Taxonomy" id="184756"/>
    <lineage>
        <taxon>Bacteria</taxon>
        <taxon>Bacillati</taxon>
        <taxon>Actinomycetota</taxon>
        <taxon>Actinomycetes</taxon>
        <taxon>Mycobacteriales</taxon>
        <taxon>Nocardiaceae</taxon>
        <taxon>Nocardia</taxon>
    </lineage>
</organism>
<protein>
    <submittedName>
        <fullName evidence="2">Uncharacterized protein</fullName>
    </submittedName>
</protein>
<comment type="caution">
    <text evidence="2">The sequence shown here is derived from an EMBL/GenBank/DDBJ whole genome shotgun (WGS) entry which is preliminary data.</text>
</comment>
<keyword evidence="1" id="KW-1133">Transmembrane helix</keyword>
<feature type="transmembrane region" description="Helical" evidence="1">
    <location>
        <begin position="83"/>
        <end position="100"/>
    </location>
</feature>
<proteinExistence type="predicted"/>
<dbReference type="EMBL" id="VMSD01000002">
    <property type="protein sequence ID" value="KAF0848128.1"/>
    <property type="molecule type" value="Genomic_DNA"/>
</dbReference>
<feature type="transmembrane region" description="Helical" evidence="1">
    <location>
        <begin position="50"/>
        <end position="71"/>
    </location>
</feature>